<keyword evidence="3" id="KW-1185">Reference proteome</keyword>
<sequence length="259" mass="29888">MGIKIREVWADNLESEFELISTVIDQYPYISMDTEFPGVVIKPDRRRLSLRSEDQYKLLKANVDVLNLIQLGLTLSDVDAPEKQGEEEICEIDVEDISSEIKYWKHAIVCYVLGAHPPFLVINGYIQRQWGKHGINKISMLKNGVVLVRFDSKVRMDEVLQGGIYHFDNKPLIVKVWSSEMEFTREELYTVPIWVKLPGLEFKYWSPKGLSKIGSLIGKPLMVDINTEKKIGLSFARLLIEVEMRGNLPEKVFFRNKRG</sequence>
<dbReference type="Gene3D" id="3.30.420.10">
    <property type="entry name" value="Ribonuclease H-like superfamily/Ribonuclease H"/>
    <property type="match status" value="1"/>
</dbReference>
<dbReference type="AlphaFoldDB" id="A0A2G2XWW6"/>
<dbReference type="Gramene" id="PHT62008">
    <property type="protein sequence ID" value="PHT62008"/>
    <property type="gene ID" value="T459_34124"/>
</dbReference>
<evidence type="ECO:0000313" key="3">
    <source>
        <dbReference type="Proteomes" id="UP000222542"/>
    </source>
</evidence>
<dbReference type="Pfam" id="PF14111">
    <property type="entry name" value="DUF4283"/>
    <property type="match status" value="1"/>
</dbReference>
<dbReference type="STRING" id="4072.A0A2G2XWW6"/>
<dbReference type="GO" id="GO:0030015">
    <property type="term" value="C:CCR4-NOT core complex"/>
    <property type="evidence" value="ECO:0000318"/>
    <property type="project" value="GO_Central"/>
</dbReference>
<dbReference type="PANTHER" id="PTHR33233:SF17">
    <property type="entry name" value="DUF4283 DOMAIN-CONTAINING PROTEIN"/>
    <property type="match status" value="1"/>
</dbReference>
<accession>A0A2G2XWW6</accession>
<dbReference type="GO" id="GO:0000932">
    <property type="term" value="C:P-body"/>
    <property type="evidence" value="ECO:0000318"/>
    <property type="project" value="GO_Central"/>
</dbReference>
<gene>
    <name evidence="2" type="ORF">T459_34124</name>
</gene>
<dbReference type="GO" id="GO:0003676">
    <property type="term" value="F:nucleic acid binding"/>
    <property type="evidence" value="ECO:0007669"/>
    <property type="project" value="InterPro"/>
</dbReference>
<feature type="domain" description="DUF4283" evidence="1">
    <location>
        <begin position="103"/>
        <end position="184"/>
    </location>
</feature>
<organism evidence="2 3">
    <name type="scientific">Capsicum annuum</name>
    <name type="common">Capsicum pepper</name>
    <dbReference type="NCBI Taxonomy" id="4072"/>
    <lineage>
        <taxon>Eukaryota</taxon>
        <taxon>Viridiplantae</taxon>
        <taxon>Streptophyta</taxon>
        <taxon>Embryophyta</taxon>
        <taxon>Tracheophyta</taxon>
        <taxon>Spermatophyta</taxon>
        <taxon>Magnoliopsida</taxon>
        <taxon>eudicotyledons</taxon>
        <taxon>Gunneridae</taxon>
        <taxon>Pentapetalae</taxon>
        <taxon>asterids</taxon>
        <taxon>lamiids</taxon>
        <taxon>Solanales</taxon>
        <taxon>Solanaceae</taxon>
        <taxon>Solanoideae</taxon>
        <taxon>Capsiceae</taxon>
        <taxon>Capsicum</taxon>
    </lineage>
</organism>
<dbReference type="GO" id="GO:0004535">
    <property type="term" value="F:poly(A)-specific ribonuclease activity"/>
    <property type="evidence" value="ECO:0000318"/>
    <property type="project" value="GO_Central"/>
</dbReference>
<dbReference type="OMA" id="DMAKANI"/>
<name>A0A2G2XWW6_CAPAN</name>
<dbReference type="Proteomes" id="UP000222542">
    <property type="component" value="Unassembled WGS sequence"/>
</dbReference>
<evidence type="ECO:0000259" key="1">
    <source>
        <dbReference type="Pfam" id="PF14111"/>
    </source>
</evidence>
<reference evidence="2 3" key="2">
    <citation type="journal article" date="2017" name="Genome Biol.">
        <title>New reference genome sequences of hot pepper reveal the massive evolution of plant disease-resistance genes by retroduplication.</title>
        <authorList>
            <person name="Kim S."/>
            <person name="Park J."/>
            <person name="Yeom S.I."/>
            <person name="Kim Y.M."/>
            <person name="Seo E."/>
            <person name="Kim K.T."/>
            <person name="Kim M.S."/>
            <person name="Lee J.M."/>
            <person name="Cheong K."/>
            <person name="Shin H.S."/>
            <person name="Kim S.B."/>
            <person name="Han K."/>
            <person name="Lee J."/>
            <person name="Park M."/>
            <person name="Lee H.A."/>
            <person name="Lee H.Y."/>
            <person name="Lee Y."/>
            <person name="Oh S."/>
            <person name="Lee J.H."/>
            <person name="Choi E."/>
            <person name="Choi E."/>
            <person name="Lee S.E."/>
            <person name="Jeon J."/>
            <person name="Kim H."/>
            <person name="Choi G."/>
            <person name="Song H."/>
            <person name="Lee J."/>
            <person name="Lee S.C."/>
            <person name="Kwon J.K."/>
            <person name="Lee H.Y."/>
            <person name="Koo N."/>
            <person name="Hong Y."/>
            <person name="Kim R.W."/>
            <person name="Kang W.H."/>
            <person name="Huh J.H."/>
            <person name="Kang B.C."/>
            <person name="Yang T.J."/>
            <person name="Lee Y.H."/>
            <person name="Bennetzen J.L."/>
            <person name="Choi D."/>
        </authorList>
    </citation>
    <scope>NUCLEOTIDE SEQUENCE [LARGE SCALE GENOMIC DNA]</scope>
    <source>
        <strain evidence="3">cv. CM334</strain>
    </source>
</reference>
<dbReference type="SUPFAM" id="SSF53098">
    <property type="entry name" value="Ribonuclease H-like"/>
    <property type="match status" value="1"/>
</dbReference>
<comment type="caution">
    <text evidence="2">The sequence shown here is derived from an EMBL/GenBank/DDBJ whole genome shotgun (WGS) entry which is preliminary data.</text>
</comment>
<dbReference type="InterPro" id="IPR025558">
    <property type="entry name" value="DUF4283"/>
</dbReference>
<dbReference type="GO" id="GO:0000288">
    <property type="term" value="P:nuclear-transcribed mRNA catabolic process, deadenylation-dependent decay"/>
    <property type="evidence" value="ECO:0000318"/>
    <property type="project" value="GO_Central"/>
</dbReference>
<dbReference type="PANTHER" id="PTHR33233">
    <property type="entry name" value="ENDONUCLEASE/EXONUCLEASE/PHOSPHATASE"/>
    <property type="match status" value="1"/>
</dbReference>
<evidence type="ECO:0000313" key="2">
    <source>
        <dbReference type="EMBL" id="PHT62008.1"/>
    </source>
</evidence>
<dbReference type="InterPro" id="IPR012337">
    <property type="entry name" value="RNaseH-like_sf"/>
</dbReference>
<dbReference type="InterPro" id="IPR036397">
    <property type="entry name" value="RNaseH_sf"/>
</dbReference>
<dbReference type="EMBL" id="AYRZ02000102">
    <property type="protein sequence ID" value="PHT62008.1"/>
    <property type="molecule type" value="Genomic_DNA"/>
</dbReference>
<reference evidence="2 3" key="1">
    <citation type="journal article" date="2014" name="Nat. Genet.">
        <title>Genome sequence of the hot pepper provides insights into the evolution of pungency in Capsicum species.</title>
        <authorList>
            <person name="Kim S."/>
            <person name="Park M."/>
            <person name="Yeom S.I."/>
            <person name="Kim Y.M."/>
            <person name="Lee J.M."/>
            <person name="Lee H.A."/>
            <person name="Seo E."/>
            <person name="Choi J."/>
            <person name="Cheong K."/>
            <person name="Kim K.T."/>
            <person name="Jung K."/>
            <person name="Lee G.W."/>
            <person name="Oh S.K."/>
            <person name="Bae C."/>
            <person name="Kim S.B."/>
            <person name="Lee H.Y."/>
            <person name="Kim S.Y."/>
            <person name="Kim M.S."/>
            <person name="Kang B.C."/>
            <person name="Jo Y.D."/>
            <person name="Yang H.B."/>
            <person name="Jeong H.J."/>
            <person name="Kang W.H."/>
            <person name="Kwon J.K."/>
            <person name="Shin C."/>
            <person name="Lim J.Y."/>
            <person name="Park J.H."/>
            <person name="Huh J.H."/>
            <person name="Kim J.S."/>
            <person name="Kim B.D."/>
            <person name="Cohen O."/>
            <person name="Paran I."/>
            <person name="Suh M.C."/>
            <person name="Lee S.B."/>
            <person name="Kim Y.K."/>
            <person name="Shin Y."/>
            <person name="Noh S.J."/>
            <person name="Park J."/>
            <person name="Seo Y.S."/>
            <person name="Kwon S.Y."/>
            <person name="Kim H.A."/>
            <person name="Park J.M."/>
            <person name="Kim H.J."/>
            <person name="Choi S.B."/>
            <person name="Bosland P.W."/>
            <person name="Reeves G."/>
            <person name="Jo S.H."/>
            <person name="Lee B.W."/>
            <person name="Cho H.T."/>
            <person name="Choi H.S."/>
            <person name="Lee M.S."/>
            <person name="Yu Y."/>
            <person name="Do Choi Y."/>
            <person name="Park B.S."/>
            <person name="van Deynze A."/>
            <person name="Ashrafi H."/>
            <person name="Hill T."/>
            <person name="Kim W.T."/>
            <person name="Pai H.S."/>
            <person name="Ahn H.K."/>
            <person name="Yeam I."/>
            <person name="Giovannoni J.J."/>
            <person name="Rose J.K."/>
            <person name="Sorensen I."/>
            <person name="Lee S.J."/>
            <person name="Kim R.W."/>
            <person name="Choi I.Y."/>
            <person name="Choi B.S."/>
            <person name="Lim J.S."/>
            <person name="Lee Y.H."/>
            <person name="Choi D."/>
        </authorList>
    </citation>
    <scope>NUCLEOTIDE SEQUENCE [LARGE SCALE GENOMIC DNA]</scope>
    <source>
        <strain evidence="3">cv. CM334</strain>
    </source>
</reference>
<protein>
    <submittedName>
        <fullName evidence="2">CCR4-associated factor 1 -like protein 11</fullName>
    </submittedName>
</protein>
<proteinExistence type="predicted"/>